<evidence type="ECO:0000256" key="1">
    <source>
        <dbReference type="ARBA" id="ARBA00004606"/>
    </source>
</evidence>
<evidence type="ECO:0000256" key="5">
    <source>
        <dbReference type="ARBA" id="ARBA00022692"/>
    </source>
</evidence>
<dbReference type="EMBL" id="OZ022409">
    <property type="protein sequence ID" value="CAK9440352.1"/>
    <property type="molecule type" value="Genomic_DNA"/>
</dbReference>
<organism evidence="10 11">
    <name type="scientific">Lodderomyces beijingensis</name>
    <dbReference type="NCBI Taxonomy" id="1775926"/>
    <lineage>
        <taxon>Eukaryota</taxon>
        <taxon>Fungi</taxon>
        <taxon>Dikarya</taxon>
        <taxon>Ascomycota</taxon>
        <taxon>Saccharomycotina</taxon>
        <taxon>Pichiomycetes</taxon>
        <taxon>Debaryomycetaceae</taxon>
        <taxon>Candida/Lodderomyces clade</taxon>
        <taxon>Lodderomyces</taxon>
    </lineage>
</organism>
<evidence type="ECO:0000256" key="7">
    <source>
        <dbReference type="ARBA" id="ARBA00022989"/>
    </source>
</evidence>
<sequence length="614" mass="71107">MRRNSRIFLILLSFTFALLLIVFGFDSYKKPPQYHKLPRINYHHNGKNVIFPASFQQGDVKVFYLDKLGESPSPHDSIFKNPIKGLHIPDVEYHSHQVQIYESARAIDSGGRVCQETSRTINVQVSDVENRNIDLYRVLTKFMRENGDYYRELKDLLPDLAEQLRLKTVHKYWFQLIGSSVWLEQYGVHLMTTRIFYTPFESKVKPVFSFIYVQVFDQHWQELDNVELVIPTAENESGFKIVRYPGFAPVPAYHNYKQQSGRFYGAEDQRLVLVHNSMGFAEPVIVYNSHHRKVVKTKMKNDWSSTSQMKSYRGIFVGWLWRTQTGKNNVDELDQEHKDKTYIKVKELLLPSGRREKKEKNWTPFVNFKERQLLGYDSNLYFVYQFQDLRILKCSLAEEDEKCEWEYEVRNVVSISEFRGGTELMSVSQFVAENPQVGALQGLRDQLEGEDSEMWIGFARTALKGCGCGVKFYRPNLIVLLKVGTEYIISHTSTSITFDVPVISWDGSDQLCRGKNLIMPNGISSWQIDKETNDVLTLTLSRADTTVDFIYVKGLVHELFGNLNRKLADYNSEIVFESELVHCAIAGAFKACESYSMDKDYSDAGDAEEFIDEI</sequence>
<evidence type="ECO:0000256" key="6">
    <source>
        <dbReference type="ARBA" id="ARBA00022968"/>
    </source>
</evidence>
<evidence type="ECO:0000256" key="9">
    <source>
        <dbReference type="ARBA" id="ARBA00023316"/>
    </source>
</evidence>
<dbReference type="RefSeq" id="XP_066831390.1">
    <property type="nucleotide sequence ID" value="XM_066974675.1"/>
</dbReference>
<comment type="subcellular location">
    <subcellularLocation>
        <location evidence="1">Membrane</location>
        <topology evidence="1">Single-pass type II membrane protein</topology>
    </subcellularLocation>
</comment>
<keyword evidence="4" id="KW-0808">Transferase</keyword>
<dbReference type="Proteomes" id="UP001497383">
    <property type="component" value="Chromosome 5"/>
</dbReference>
<accession>A0ABP0ZPZ3</accession>
<evidence type="ECO:0008006" key="12">
    <source>
        <dbReference type="Google" id="ProtNLM"/>
    </source>
</evidence>
<keyword evidence="9" id="KW-0961">Cell wall biogenesis/degradation</keyword>
<evidence type="ECO:0000256" key="4">
    <source>
        <dbReference type="ARBA" id="ARBA00022679"/>
    </source>
</evidence>
<keyword evidence="6" id="KW-0735">Signal-anchor</keyword>
<evidence type="ECO:0000313" key="10">
    <source>
        <dbReference type="EMBL" id="CAK9440352.1"/>
    </source>
</evidence>
<keyword evidence="11" id="KW-1185">Reference proteome</keyword>
<evidence type="ECO:0000256" key="8">
    <source>
        <dbReference type="ARBA" id="ARBA00023136"/>
    </source>
</evidence>
<evidence type="ECO:0000256" key="2">
    <source>
        <dbReference type="ARBA" id="ARBA00009486"/>
    </source>
</evidence>
<reference evidence="10 11" key="1">
    <citation type="submission" date="2024-03" db="EMBL/GenBank/DDBJ databases">
        <authorList>
            <person name="Brejova B."/>
        </authorList>
    </citation>
    <scope>NUCLEOTIDE SEQUENCE [LARGE SCALE GENOMIC DNA]</scope>
    <source>
        <strain evidence="10 11">CBS 14171</strain>
    </source>
</reference>
<protein>
    <recommendedName>
        <fullName evidence="12">Beta-mannosyltransferase 1</fullName>
    </recommendedName>
</protein>
<keyword evidence="3" id="KW-0328">Glycosyltransferase</keyword>
<dbReference type="Pfam" id="PF12141">
    <property type="entry name" value="BMT"/>
    <property type="match status" value="1"/>
</dbReference>
<dbReference type="GeneID" id="92209648"/>
<dbReference type="InterPro" id="IPR021988">
    <property type="entry name" value="BMT1"/>
</dbReference>
<comment type="similarity">
    <text evidence="2">Belongs to the BMT family.</text>
</comment>
<proteinExistence type="inferred from homology"/>
<evidence type="ECO:0000313" key="11">
    <source>
        <dbReference type="Proteomes" id="UP001497383"/>
    </source>
</evidence>
<keyword evidence="8" id="KW-0472">Membrane</keyword>
<keyword evidence="5" id="KW-0812">Transmembrane</keyword>
<keyword evidence="7" id="KW-1133">Transmembrane helix</keyword>
<name>A0ABP0ZPZ3_9ASCO</name>
<evidence type="ECO:0000256" key="3">
    <source>
        <dbReference type="ARBA" id="ARBA00022676"/>
    </source>
</evidence>
<gene>
    <name evidence="10" type="ORF">LODBEIA_P44520</name>
</gene>